<proteinExistence type="inferred from homology"/>
<dbReference type="Pfam" id="PF16656">
    <property type="entry name" value="Pur_ac_phosph_N"/>
    <property type="match status" value="1"/>
</dbReference>
<keyword evidence="6" id="KW-0119">Carbohydrate metabolism</keyword>
<evidence type="ECO:0000256" key="2">
    <source>
        <dbReference type="ARBA" id="ARBA00022729"/>
    </source>
</evidence>
<dbReference type="EMBL" id="FTNK01000015">
    <property type="protein sequence ID" value="SIR47935.1"/>
    <property type="molecule type" value="Genomic_DNA"/>
</dbReference>
<feature type="domain" description="Fibronectin type-III" evidence="8">
    <location>
        <begin position="805"/>
        <end position="903"/>
    </location>
</feature>
<dbReference type="Gene3D" id="2.60.40.10">
    <property type="entry name" value="Immunoglobulins"/>
    <property type="match status" value="3"/>
</dbReference>
<dbReference type="Pfam" id="PF13205">
    <property type="entry name" value="Big_5"/>
    <property type="match status" value="1"/>
</dbReference>
<dbReference type="PANTHER" id="PTHR45867">
    <property type="entry name" value="PURPLE ACID PHOSPHATASE"/>
    <property type="match status" value="1"/>
</dbReference>
<evidence type="ECO:0000259" key="8">
    <source>
        <dbReference type="PROSITE" id="PS50853"/>
    </source>
</evidence>
<sequence length="1720" mass="191505">MRLKNKIRTYLNRAALLFMVFLLIPWSLPSATYASGTNADPADFSTGVTVLSEWKFEDEGEYGIHLATGGLYQSSSILQNIGGSFEYYDEDEQDISYQGWDEGQDKKYWLATVSTATYKDITLSSEQNSSGSGPNDFKVQISTDRSTWTDVLNGTIQMNTSSSYKCSNNTCKLNKLPLPDADDKELLYIRWLVNSNKATNTKEHPDGIGGGGSSRIRNISVEGVPIPGKVPFQPTIDLMHLPRDGAKKVSVNTPFVVKFNKEISLAADTAITVVDAQNQKVPGLQFNVKDDLLSIEHDALTYGTTYTVTIPKVAIQGVDHSPIVRDITWSFTAQDSPNMPKLINMAFNGDPKTSIALAWYTDIMTDTKVQVAESSQIQGGIFPQGATEYIGTADEISTYMTQDDRSSGDKTTFFSHKVIADHLKPGTQYKFRVGNGTEWSAIGSFMTDTATPQPYRFIVGSDSQASSESEFEPWADTFKKANKYIGDPKFLISAGDLVDNGDLEEQWQWMLGLAQEPLLNVPYVPVLGGHEISDWDGDETTPNNNFYNHFNLPRKVVDATHDGSVYSFEYGDGLYMVFNSQFDGKISEDGSKVDWDDDKKEQFWNQVTWMQNTVAKSDKKWKFVMFHKSPYAAGDNSAQWEDERVQFYKKNLIPVFDELGIDMVFEAHDHMYMRSFQMYGDKVIDPSELQKDDDGNVINPKGTVYLMSNAFGNKFYYKNNQYQIGEDGEPEEILDEDGNPIPYDDYFAAIDKQPEKKMFTDVSLSDQVLKFDAMTAAVEDEGKSGYDENGLKVYDHYGIKRTDTKPDPVVEAKVELQGNKAILTWKTPSSSKEPVRGFRIYEKDDKVSKHWSVYQQVKANTTQYSLTIENLNPAIQYNLIIKSVGTRDNSDKVEVSTLVDPSGSEPPTAPTQLSGKAISPFQIDLTWTASSGNKPKGYHVYRNGVLVGKTPQTSYSDIGLDPNTEYLYTVKAVNESGAESLATSEVRLKTKPSSTGAATLRPFPQHTSLVSGSIKPNHQPQAQIDATVARLFDDWKKKYLKANPYLKKSDPAQYYVWYADGDWFEKEHDDELDVDYDAITVSEAHGYGMLITANMAGHDPEAKSYFDGLYRYFRVHPSSINPDLMAWKQGDTGQDIVDVDGVDSATDGDMDIAYALLLADSQWGSGGEINYLAEAKKVINAIMENDVNHTEWTLKLADWVDDSDPKYGTATRPSDFMLQHLRDFRNVTGDRNWDLVIDKTYSITQELYTNFSPNAGLLPDFVVKKDGKYVPAEPEFLESVTDGDYSYNSSRTPWRIGTDYLLTGDARAKGQLNKLTDWIRKKTNDDPSQILAGYKLDGSEPLEEYSDNSFSTPMMVAAMLDAKNQNWLNRLWDHNVKLSTDEDVYFGNTLRLLSAMVVSGNWWSPTIVDTEAPMEPTIEKAVAISNTAIELKWTPSSDNKGVVGYKVYRDDALITTTDKTEFRDSGLMPNTKYRYFVVAYDAAGNLSKISNIRVVTTQDSTGGGSGTGNSSNGSSGSSGNSTNPVPVPVPETKQPDKTPSFSDIGARFDWAKTAIEYLAAKGIIKGTTDHTFEPGKNITRADFVLLLVRVFGFEGGATTNFKDVASNSYYYDALSIAKKIGLTLGTGGDRFEPQAFISRQEMMVLLTRALKLDKLKIGSVSDLSGFTDTARLADYAKESAALLVKEGIIQGDSNTLRPEQTLTRAEAAVLIYRVILKYLS</sequence>
<dbReference type="InterPro" id="IPR036116">
    <property type="entry name" value="FN3_sf"/>
</dbReference>
<dbReference type="PROSITE" id="PS50853">
    <property type="entry name" value="FN3"/>
    <property type="match status" value="3"/>
</dbReference>
<keyword evidence="11" id="KW-1185">Reference proteome</keyword>
<gene>
    <name evidence="10" type="ORF">SAMN05421578_11578</name>
</gene>
<dbReference type="Pfam" id="PF00395">
    <property type="entry name" value="SLH"/>
    <property type="match status" value="3"/>
</dbReference>
<dbReference type="InterPro" id="IPR002037">
    <property type="entry name" value="Glyco_hydro_8"/>
</dbReference>
<reference evidence="10 11" key="1">
    <citation type="submission" date="2017-01" db="EMBL/GenBank/DDBJ databases">
        <authorList>
            <person name="Varghese N."/>
            <person name="Submissions S."/>
        </authorList>
    </citation>
    <scope>NUCLEOTIDE SEQUENCE [LARGE SCALE GENOMIC DNA]</scope>
    <source>
        <strain evidence="10 11">ATCC 23464</strain>
    </source>
</reference>
<keyword evidence="4 6" id="KW-0326">Glycosidase</keyword>
<dbReference type="InterPro" id="IPR008928">
    <property type="entry name" value="6-hairpin_glycosidase_sf"/>
</dbReference>
<dbReference type="InterPro" id="IPR004843">
    <property type="entry name" value="Calcineurin-like_PHP"/>
</dbReference>
<comment type="similarity">
    <text evidence="1 6">Belongs to the glycosyl hydrolase 8 (cellulase D) family.</text>
</comment>
<dbReference type="InterPro" id="IPR001119">
    <property type="entry name" value="SLH_dom"/>
</dbReference>
<dbReference type="PRINTS" id="PR00735">
    <property type="entry name" value="GLHYDRLASE8"/>
</dbReference>
<evidence type="ECO:0000313" key="11">
    <source>
        <dbReference type="Proteomes" id="UP000186666"/>
    </source>
</evidence>
<dbReference type="SUPFAM" id="SSF56300">
    <property type="entry name" value="Metallo-dependent phosphatases"/>
    <property type="match status" value="1"/>
</dbReference>
<dbReference type="Pfam" id="PF01270">
    <property type="entry name" value="Glyco_hydro_8"/>
    <property type="match status" value="1"/>
</dbReference>
<dbReference type="Gene3D" id="3.60.21.10">
    <property type="match status" value="1"/>
</dbReference>
<protein>
    <recommendedName>
        <fullName evidence="6">Glucanase</fullName>
        <ecNumber evidence="6">3.2.1.-</ecNumber>
    </recommendedName>
</protein>
<evidence type="ECO:0000256" key="3">
    <source>
        <dbReference type="ARBA" id="ARBA00022801"/>
    </source>
</evidence>
<feature type="domain" description="Fibronectin type-III" evidence="8">
    <location>
        <begin position="1412"/>
        <end position="1500"/>
    </location>
</feature>
<keyword evidence="2" id="KW-0732">Signal</keyword>
<dbReference type="InterPro" id="IPR003961">
    <property type="entry name" value="FN3_dom"/>
</dbReference>
<dbReference type="Gene3D" id="2.60.40.380">
    <property type="entry name" value="Purple acid phosphatase-like, N-terminal"/>
    <property type="match status" value="1"/>
</dbReference>
<dbReference type="InterPro" id="IPR029052">
    <property type="entry name" value="Metallo-depent_PP-like"/>
</dbReference>
<dbReference type="InterPro" id="IPR012341">
    <property type="entry name" value="6hp_glycosidase-like_sf"/>
</dbReference>
<feature type="active site" description="Nucleophile" evidence="5">
    <location>
        <position position="1147"/>
    </location>
</feature>
<comment type="caution">
    <text evidence="10">The sequence shown here is derived from an EMBL/GenBank/DDBJ whole genome shotgun (WGS) entry which is preliminary data.</text>
</comment>
<dbReference type="RefSeq" id="WP_068583642.1">
    <property type="nucleotide sequence ID" value="NZ_FTNK01000015.1"/>
</dbReference>
<dbReference type="Gene3D" id="1.50.10.10">
    <property type="match status" value="1"/>
</dbReference>
<dbReference type="Pfam" id="PF00041">
    <property type="entry name" value="fn3"/>
    <property type="match status" value="3"/>
</dbReference>
<feature type="domain" description="SLH" evidence="9">
    <location>
        <begin position="1663"/>
        <end position="1720"/>
    </location>
</feature>
<dbReference type="InterPro" id="IPR015914">
    <property type="entry name" value="PAPs_N"/>
</dbReference>
<dbReference type="PANTHER" id="PTHR45867:SF3">
    <property type="entry name" value="ACID PHOSPHATASE TYPE 7"/>
    <property type="match status" value="1"/>
</dbReference>
<dbReference type="PROSITE" id="PS51272">
    <property type="entry name" value="SLH"/>
    <property type="match status" value="3"/>
</dbReference>
<dbReference type="CDD" id="cd00063">
    <property type="entry name" value="FN3"/>
    <property type="match status" value="3"/>
</dbReference>
<dbReference type="SUPFAM" id="SSF48208">
    <property type="entry name" value="Six-hairpin glycosidases"/>
    <property type="match status" value="1"/>
</dbReference>
<feature type="domain" description="SLH" evidence="9">
    <location>
        <begin position="1538"/>
        <end position="1601"/>
    </location>
</feature>
<feature type="region of interest" description="Disordered" evidence="7">
    <location>
        <begin position="1497"/>
        <end position="1541"/>
    </location>
</feature>
<dbReference type="PROSITE" id="PS00812">
    <property type="entry name" value="GLYCOSYL_HYDROL_F8"/>
    <property type="match status" value="1"/>
</dbReference>
<feature type="compositionally biased region" description="Low complexity" evidence="7">
    <location>
        <begin position="1508"/>
        <end position="1523"/>
    </location>
</feature>
<keyword evidence="6" id="KW-0624">Polysaccharide degradation</keyword>
<organism evidence="10 11">
    <name type="scientific">Paenibacillus macquariensis</name>
    <dbReference type="NCBI Taxonomy" id="948756"/>
    <lineage>
        <taxon>Bacteria</taxon>
        <taxon>Bacillati</taxon>
        <taxon>Bacillota</taxon>
        <taxon>Bacilli</taxon>
        <taxon>Bacillales</taxon>
        <taxon>Paenibacillaceae</taxon>
        <taxon>Paenibacillus</taxon>
    </lineage>
</organism>
<dbReference type="EC" id="3.2.1.-" evidence="6"/>
<evidence type="ECO:0000256" key="4">
    <source>
        <dbReference type="ARBA" id="ARBA00023295"/>
    </source>
</evidence>
<accession>A0ABY1K9U7</accession>
<evidence type="ECO:0000259" key="9">
    <source>
        <dbReference type="PROSITE" id="PS51272"/>
    </source>
</evidence>
<evidence type="ECO:0000256" key="1">
    <source>
        <dbReference type="ARBA" id="ARBA00009209"/>
    </source>
</evidence>
<dbReference type="InterPro" id="IPR032812">
    <property type="entry name" value="SbsA_Ig"/>
</dbReference>
<dbReference type="Proteomes" id="UP000186666">
    <property type="component" value="Unassembled WGS sequence"/>
</dbReference>
<name>A0ABY1K9U7_9BACL</name>
<feature type="domain" description="Fibronectin type-III" evidence="8">
    <location>
        <begin position="909"/>
        <end position="993"/>
    </location>
</feature>
<dbReference type="InterPro" id="IPR019834">
    <property type="entry name" value="Glyco_hydro_8_CS"/>
</dbReference>
<dbReference type="SUPFAM" id="SSF49265">
    <property type="entry name" value="Fibronectin type III"/>
    <property type="match status" value="2"/>
</dbReference>
<evidence type="ECO:0000256" key="6">
    <source>
        <dbReference type="RuleBase" id="RU361167"/>
    </source>
</evidence>
<evidence type="ECO:0000256" key="5">
    <source>
        <dbReference type="PROSITE-ProRule" id="PRU10058"/>
    </source>
</evidence>
<dbReference type="SMART" id="SM00060">
    <property type="entry name" value="FN3"/>
    <property type="match status" value="4"/>
</dbReference>
<feature type="domain" description="SLH" evidence="9">
    <location>
        <begin position="1602"/>
        <end position="1660"/>
    </location>
</feature>
<keyword evidence="3 6" id="KW-0378">Hydrolase</keyword>
<dbReference type="InterPro" id="IPR013783">
    <property type="entry name" value="Ig-like_fold"/>
</dbReference>
<evidence type="ECO:0000313" key="10">
    <source>
        <dbReference type="EMBL" id="SIR47935.1"/>
    </source>
</evidence>
<dbReference type="Pfam" id="PF00149">
    <property type="entry name" value="Metallophos"/>
    <property type="match status" value="1"/>
</dbReference>
<evidence type="ECO:0000256" key="7">
    <source>
        <dbReference type="SAM" id="MobiDB-lite"/>
    </source>
</evidence>